<dbReference type="CDD" id="cd00616">
    <property type="entry name" value="AHBA_syn"/>
    <property type="match status" value="1"/>
</dbReference>
<keyword evidence="1" id="KW-0663">Pyridoxal phosphate</keyword>
<dbReference type="InterPro" id="IPR000653">
    <property type="entry name" value="DegT/StrS_aminotransferase"/>
</dbReference>
<sequence>MTFKVSYVDFSQQYAQQREKILDSLDQTMASGQYILGEAVQQFEKSFAQLCQTKYSIGVANGTDALVLSLKAFGIGQGDEVITTPNSWISSASCIALVGATPVFVDVRDDQNMDPVQLEKAITPQTKAVIPVHLTGKIADMEAILEIAAQNKLAVIEDAAQAVGAKYKGKMAGSIGQLGCFSLHPLKNLNGAGDAGAIVTSDSKLAEKLLLLRNHG</sequence>
<reference evidence="2" key="1">
    <citation type="submission" date="2018-05" db="EMBL/GenBank/DDBJ databases">
        <authorList>
            <person name="Lanie J.A."/>
            <person name="Ng W.-L."/>
            <person name="Kazmierczak K.M."/>
            <person name="Andrzejewski T.M."/>
            <person name="Davidsen T.M."/>
            <person name="Wayne K.J."/>
            <person name="Tettelin H."/>
            <person name="Glass J.I."/>
            <person name="Rusch D."/>
            <person name="Podicherti R."/>
            <person name="Tsui H.-C.T."/>
            <person name="Winkler M.E."/>
        </authorList>
    </citation>
    <scope>NUCLEOTIDE SEQUENCE</scope>
</reference>
<dbReference type="InterPro" id="IPR015421">
    <property type="entry name" value="PyrdxlP-dep_Trfase_major"/>
</dbReference>
<dbReference type="GO" id="GO:0000271">
    <property type="term" value="P:polysaccharide biosynthetic process"/>
    <property type="evidence" value="ECO:0007669"/>
    <property type="project" value="TreeGrafter"/>
</dbReference>
<organism evidence="2">
    <name type="scientific">marine metagenome</name>
    <dbReference type="NCBI Taxonomy" id="408172"/>
    <lineage>
        <taxon>unclassified sequences</taxon>
        <taxon>metagenomes</taxon>
        <taxon>ecological metagenomes</taxon>
    </lineage>
</organism>
<proteinExistence type="predicted"/>
<evidence type="ECO:0000256" key="1">
    <source>
        <dbReference type="ARBA" id="ARBA00022898"/>
    </source>
</evidence>
<dbReference type="PANTHER" id="PTHR30244">
    <property type="entry name" value="TRANSAMINASE"/>
    <property type="match status" value="1"/>
</dbReference>
<protein>
    <recommendedName>
        <fullName evidence="3">Transcriptional regulator</fullName>
    </recommendedName>
</protein>
<dbReference type="Gene3D" id="3.40.640.10">
    <property type="entry name" value="Type I PLP-dependent aspartate aminotransferase-like (Major domain)"/>
    <property type="match status" value="1"/>
</dbReference>
<dbReference type="GO" id="GO:0030170">
    <property type="term" value="F:pyridoxal phosphate binding"/>
    <property type="evidence" value="ECO:0007669"/>
    <property type="project" value="TreeGrafter"/>
</dbReference>
<dbReference type="Pfam" id="PF01041">
    <property type="entry name" value="DegT_DnrJ_EryC1"/>
    <property type="match status" value="1"/>
</dbReference>
<dbReference type="SUPFAM" id="SSF53383">
    <property type="entry name" value="PLP-dependent transferases"/>
    <property type="match status" value="1"/>
</dbReference>
<name>A0A382QCP2_9ZZZZ</name>
<dbReference type="AlphaFoldDB" id="A0A382QCP2"/>
<feature type="non-terminal residue" evidence="2">
    <location>
        <position position="216"/>
    </location>
</feature>
<evidence type="ECO:0008006" key="3">
    <source>
        <dbReference type="Google" id="ProtNLM"/>
    </source>
</evidence>
<dbReference type="PANTHER" id="PTHR30244:SF36">
    <property type="entry name" value="3-OXO-GLUCOSE-6-PHOSPHATE:GLUTAMATE AMINOTRANSFERASE"/>
    <property type="match status" value="1"/>
</dbReference>
<dbReference type="EMBL" id="UINC01112811">
    <property type="protein sequence ID" value="SVC82011.1"/>
    <property type="molecule type" value="Genomic_DNA"/>
</dbReference>
<evidence type="ECO:0000313" key="2">
    <source>
        <dbReference type="EMBL" id="SVC82011.1"/>
    </source>
</evidence>
<accession>A0A382QCP2</accession>
<dbReference type="GO" id="GO:0008483">
    <property type="term" value="F:transaminase activity"/>
    <property type="evidence" value="ECO:0007669"/>
    <property type="project" value="TreeGrafter"/>
</dbReference>
<dbReference type="InterPro" id="IPR015424">
    <property type="entry name" value="PyrdxlP-dep_Trfase"/>
</dbReference>
<gene>
    <name evidence="2" type="ORF">METZ01_LOCUS334865</name>
</gene>